<dbReference type="RefSeq" id="WP_094059171.1">
    <property type="nucleotide sequence ID" value="NZ_CP022530.1"/>
</dbReference>
<evidence type="ECO:0000313" key="3">
    <source>
        <dbReference type="Proteomes" id="UP000202440"/>
    </source>
</evidence>
<name>A0A222FGU6_9GAMM</name>
<dbReference type="Pfam" id="PF01042">
    <property type="entry name" value="Ribonuc_L-PSP"/>
    <property type="match status" value="1"/>
</dbReference>
<dbReference type="InterPro" id="IPR035709">
    <property type="entry name" value="YoaB-like"/>
</dbReference>
<gene>
    <name evidence="2" type="ORF">CHH28_04425</name>
</gene>
<dbReference type="AlphaFoldDB" id="A0A222FGU6"/>
<dbReference type="PANTHER" id="PTHR47328">
    <property type="match status" value="1"/>
</dbReference>
<reference evidence="2 3" key="1">
    <citation type="submission" date="2017-07" db="EMBL/GenBank/DDBJ databases">
        <title>Annotated genome sequence of Bacterioplanes sanyensis isolated from Red Sea.</title>
        <authorList>
            <person name="Rehman Z.U."/>
        </authorList>
    </citation>
    <scope>NUCLEOTIDE SEQUENCE [LARGE SCALE GENOMIC DNA]</scope>
    <source>
        <strain evidence="2 3">NV9</strain>
    </source>
</reference>
<dbReference type="PROSITE" id="PS01094">
    <property type="entry name" value="UPF0076"/>
    <property type="match status" value="1"/>
</dbReference>
<evidence type="ECO:0008006" key="4">
    <source>
        <dbReference type="Google" id="ProtNLM"/>
    </source>
</evidence>
<comment type="similarity">
    <text evidence="1">Belongs to the RutC family.</text>
</comment>
<dbReference type="Gene3D" id="3.30.1330.40">
    <property type="entry name" value="RutC-like"/>
    <property type="match status" value="1"/>
</dbReference>
<dbReference type="CDD" id="cd06150">
    <property type="entry name" value="YjgF_YER057c_UK114_like_2"/>
    <property type="match status" value="1"/>
</dbReference>
<dbReference type="SUPFAM" id="SSF55298">
    <property type="entry name" value="YjgF-like"/>
    <property type="match status" value="1"/>
</dbReference>
<evidence type="ECO:0000256" key="1">
    <source>
        <dbReference type="ARBA" id="ARBA00010552"/>
    </source>
</evidence>
<dbReference type="Proteomes" id="UP000202440">
    <property type="component" value="Chromosome"/>
</dbReference>
<protein>
    <recommendedName>
        <fullName evidence="4">RidA/YER057c/UK114 family protein</fullName>
    </recommendedName>
</protein>
<dbReference type="KEGG" id="bsan:CHH28_04425"/>
<organism evidence="2 3">
    <name type="scientific">Bacterioplanes sanyensis</name>
    <dbReference type="NCBI Taxonomy" id="1249553"/>
    <lineage>
        <taxon>Bacteria</taxon>
        <taxon>Pseudomonadati</taxon>
        <taxon>Pseudomonadota</taxon>
        <taxon>Gammaproteobacteria</taxon>
        <taxon>Oceanospirillales</taxon>
        <taxon>Oceanospirillaceae</taxon>
        <taxon>Bacterioplanes</taxon>
    </lineage>
</organism>
<dbReference type="InterPro" id="IPR035959">
    <property type="entry name" value="RutC-like_sf"/>
</dbReference>
<dbReference type="PANTHER" id="PTHR47328:SF1">
    <property type="entry name" value="RUTC FAMILY PROTEIN YOAB"/>
    <property type="match status" value="1"/>
</dbReference>
<evidence type="ECO:0000313" key="2">
    <source>
        <dbReference type="EMBL" id="ASP37970.1"/>
    </source>
</evidence>
<proteinExistence type="inferred from homology"/>
<sequence length="128" mass="14276">MSQITRQHTKTRMSRIVKHNGVIYLCGQVGKDVTRNETTGKPDQDISEQTQTMLDKVDELLLEAGSDREHMLSATIYVKTMDDFAAMNAVWDAWVPEGHAPARACVEASMAREELLVEISVIAAEKQS</sequence>
<dbReference type="OrthoDB" id="6899345at2"/>
<accession>A0A222FGU6</accession>
<dbReference type="InterPro" id="IPR019897">
    <property type="entry name" value="RidA_CS"/>
</dbReference>
<keyword evidence="3" id="KW-1185">Reference proteome</keyword>
<dbReference type="InterPro" id="IPR006175">
    <property type="entry name" value="YjgF/YER057c/UK114"/>
</dbReference>
<dbReference type="EMBL" id="CP022530">
    <property type="protein sequence ID" value="ASP37970.1"/>
    <property type="molecule type" value="Genomic_DNA"/>
</dbReference>